<protein>
    <recommendedName>
        <fullName evidence="5">Lipoprotein with Yx(FWY)xxD motif</fullName>
    </recommendedName>
</protein>
<organism evidence="3 4">
    <name type="scientific">Ruania alkalisoli</name>
    <dbReference type="NCBI Taxonomy" id="2779775"/>
    <lineage>
        <taxon>Bacteria</taxon>
        <taxon>Bacillati</taxon>
        <taxon>Actinomycetota</taxon>
        <taxon>Actinomycetes</taxon>
        <taxon>Micrococcales</taxon>
        <taxon>Ruaniaceae</taxon>
        <taxon>Ruania</taxon>
    </lineage>
</organism>
<gene>
    <name evidence="3" type="ORF">IM660_16435</name>
</gene>
<feature type="region of interest" description="Disordered" evidence="1">
    <location>
        <begin position="23"/>
        <end position="68"/>
    </location>
</feature>
<evidence type="ECO:0000256" key="2">
    <source>
        <dbReference type="SAM" id="SignalP"/>
    </source>
</evidence>
<dbReference type="PANTHER" id="PTHR39335">
    <property type="entry name" value="BLL4220 PROTEIN"/>
    <property type="match status" value="1"/>
</dbReference>
<sequence>MRRTRLALTATLMGAGLLLAGCADDGGTDAAEDETTAEDMTDEDMTDEDMTEDDMTDEETDDMSDEDMDDGDMMAATVATAETDLGTILVDGEGMTLYLFTNDEPGVSNCEGECIANWPALEGEPEAGDGVDAALLGSIERSDGTVQATYNDWPLYYWVQDSAPGDTTGQGVNDVWFVVSPEGEMIEGMDDMG</sequence>
<feature type="chain" id="PRO_5038518912" description="Lipoprotein with Yx(FWY)xxD motif" evidence="2">
    <location>
        <begin position="24"/>
        <end position="193"/>
    </location>
</feature>
<proteinExistence type="predicted"/>
<evidence type="ECO:0000313" key="4">
    <source>
        <dbReference type="Proteomes" id="UP000593758"/>
    </source>
</evidence>
<dbReference type="GO" id="GO:0043448">
    <property type="term" value="P:alkane catabolic process"/>
    <property type="evidence" value="ECO:0007669"/>
    <property type="project" value="TreeGrafter"/>
</dbReference>
<keyword evidence="4" id="KW-1185">Reference proteome</keyword>
<dbReference type="Proteomes" id="UP000593758">
    <property type="component" value="Chromosome"/>
</dbReference>
<evidence type="ECO:0000313" key="3">
    <source>
        <dbReference type="EMBL" id="QOR70181.1"/>
    </source>
</evidence>
<evidence type="ECO:0008006" key="5">
    <source>
        <dbReference type="Google" id="ProtNLM"/>
    </source>
</evidence>
<dbReference type="InterPro" id="IPR005297">
    <property type="entry name" value="Lipoprotein_repeat"/>
</dbReference>
<evidence type="ECO:0000256" key="1">
    <source>
        <dbReference type="SAM" id="MobiDB-lite"/>
    </source>
</evidence>
<feature type="signal peptide" evidence="2">
    <location>
        <begin position="1"/>
        <end position="23"/>
    </location>
</feature>
<name>A0A7M1SRU8_9MICO</name>
<dbReference type="AlphaFoldDB" id="A0A7M1SRU8"/>
<dbReference type="PROSITE" id="PS51257">
    <property type="entry name" value="PROKAR_LIPOPROTEIN"/>
    <property type="match status" value="1"/>
</dbReference>
<keyword evidence="2" id="KW-0732">Signal</keyword>
<dbReference type="EMBL" id="CP063169">
    <property type="protein sequence ID" value="QOR70181.1"/>
    <property type="molecule type" value="Genomic_DNA"/>
</dbReference>
<reference evidence="3 4" key="1">
    <citation type="submission" date="2020-10" db="EMBL/GenBank/DDBJ databases">
        <title>Haloactinobacterium sp. RN3S43, a bacterium isolated from saline soil.</title>
        <authorList>
            <person name="Sun J.-Q."/>
        </authorList>
    </citation>
    <scope>NUCLEOTIDE SEQUENCE [LARGE SCALE GENOMIC DNA]</scope>
    <source>
        <strain evidence="3 4">RN3S43</strain>
    </source>
</reference>
<dbReference type="RefSeq" id="WP_193496870.1">
    <property type="nucleotide sequence ID" value="NZ_CP063169.1"/>
</dbReference>
<dbReference type="Pfam" id="PF03640">
    <property type="entry name" value="Lipoprotein_15"/>
    <property type="match status" value="2"/>
</dbReference>
<dbReference type="PANTHER" id="PTHR39335:SF1">
    <property type="entry name" value="BLL4220 PROTEIN"/>
    <property type="match status" value="1"/>
</dbReference>
<dbReference type="KEGG" id="halt:IM660_16435"/>
<accession>A0A7M1SRU8</accession>
<feature type="compositionally biased region" description="Acidic residues" evidence="1">
    <location>
        <begin position="26"/>
        <end position="68"/>
    </location>
</feature>